<dbReference type="AlphaFoldDB" id="A0A5J4TMI8"/>
<accession>A0A5J4TMI8</accession>
<reference evidence="1 2" key="1">
    <citation type="submission" date="2019-03" db="EMBL/GenBank/DDBJ databases">
        <title>Single cell metagenomics reveals metabolic interactions within the superorganism composed of flagellate Streblomastix strix and complex community of Bacteroidetes bacteria on its surface.</title>
        <authorList>
            <person name="Treitli S.C."/>
            <person name="Kolisko M."/>
            <person name="Husnik F."/>
            <person name="Keeling P."/>
            <person name="Hampl V."/>
        </authorList>
    </citation>
    <scope>NUCLEOTIDE SEQUENCE [LARGE SCALE GENOMIC DNA]</scope>
    <source>
        <strain evidence="1">ST1C</strain>
    </source>
</reference>
<name>A0A5J4TMI8_9EUKA</name>
<evidence type="ECO:0000313" key="1">
    <source>
        <dbReference type="EMBL" id="KAA6358993.1"/>
    </source>
</evidence>
<dbReference type="Proteomes" id="UP000324800">
    <property type="component" value="Unassembled WGS sequence"/>
</dbReference>
<gene>
    <name evidence="1" type="ORF">EZS28_045480</name>
</gene>
<proteinExistence type="predicted"/>
<sequence length="108" mass="12226">MIALTLTYKLDPVEVLFDLFSQNRMDSQGIPPTTQTRLTDQPGLKVAGGREKKIKIAIPPMKRASSTTPFTSQHHPILRALWGHQSHQVGQQLIGYIIQLLFNFLLEF</sequence>
<comment type="caution">
    <text evidence="1">The sequence shown here is derived from an EMBL/GenBank/DDBJ whole genome shotgun (WGS) entry which is preliminary data.</text>
</comment>
<evidence type="ECO:0000313" key="2">
    <source>
        <dbReference type="Proteomes" id="UP000324800"/>
    </source>
</evidence>
<protein>
    <submittedName>
        <fullName evidence="1">Uncharacterized protein</fullName>
    </submittedName>
</protein>
<organism evidence="1 2">
    <name type="scientific">Streblomastix strix</name>
    <dbReference type="NCBI Taxonomy" id="222440"/>
    <lineage>
        <taxon>Eukaryota</taxon>
        <taxon>Metamonada</taxon>
        <taxon>Preaxostyla</taxon>
        <taxon>Oxymonadida</taxon>
        <taxon>Streblomastigidae</taxon>
        <taxon>Streblomastix</taxon>
    </lineage>
</organism>
<dbReference type="EMBL" id="SNRW01029061">
    <property type="protein sequence ID" value="KAA6358993.1"/>
    <property type="molecule type" value="Genomic_DNA"/>
</dbReference>